<evidence type="ECO:0000256" key="5">
    <source>
        <dbReference type="SAM" id="SignalP"/>
    </source>
</evidence>
<evidence type="ECO:0000256" key="2">
    <source>
        <dbReference type="ARBA" id="ARBA00008814"/>
    </source>
</evidence>
<feature type="domain" description="Fe/B12 periplasmic-binding" evidence="6">
    <location>
        <begin position="75"/>
        <end position="351"/>
    </location>
</feature>
<keyword evidence="3" id="KW-0813">Transport</keyword>
<evidence type="ECO:0000256" key="4">
    <source>
        <dbReference type="ARBA" id="ARBA00022729"/>
    </source>
</evidence>
<proteinExistence type="inferred from homology"/>
<dbReference type="Pfam" id="PF01497">
    <property type="entry name" value="Peripla_BP_2"/>
    <property type="match status" value="1"/>
</dbReference>
<evidence type="ECO:0000256" key="1">
    <source>
        <dbReference type="ARBA" id="ARBA00004196"/>
    </source>
</evidence>
<keyword evidence="4 5" id="KW-0732">Signal</keyword>
<dbReference type="InterPro" id="IPR002491">
    <property type="entry name" value="ABC_transptr_periplasmic_BD"/>
</dbReference>
<feature type="signal peptide" evidence="5">
    <location>
        <begin position="1"/>
        <end position="22"/>
    </location>
</feature>
<sequence>MTRTSRLAALTAMAGIAAVALAGCGTTEVETPSTDEASADVSATCADDTTTTSTGPVTITDQLGRTVELDEPAKRVVVLEWQEVEDVLSLCVNPVGVADPEGYSTWVSAEELPEGTADVGQRGEPDLDSIYALDPDLIIVEAFTADDEQLKKLEEGDVPVLATVGADSDGQIDNMKTVFSTIAEALGRSDRADQILDEFDAYLADAKEQLADSDAAGEEFLYIDGWLESGNLSIRAYGEGALFTELGAELGLKPVWTSDLEAEYGDGGVNNEYGLSQIDVESLTAIGDAMIIYANDGAEENYVTELEKNEVWQSLPAVQEDRAYAFPPNVWGAGGPRSVMQAIDGYVEILS</sequence>
<feature type="chain" id="PRO_5046559046" evidence="5">
    <location>
        <begin position="23"/>
        <end position="351"/>
    </location>
</feature>
<comment type="subcellular location">
    <subcellularLocation>
        <location evidence="1">Cell envelope</location>
    </subcellularLocation>
</comment>
<dbReference type="PROSITE" id="PS51257">
    <property type="entry name" value="PROKAR_LIPOPROTEIN"/>
    <property type="match status" value="1"/>
</dbReference>
<dbReference type="InterPro" id="IPR051313">
    <property type="entry name" value="Bact_iron-sidero_bind"/>
</dbReference>
<dbReference type="CDD" id="cd01146">
    <property type="entry name" value="FhuD"/>
    <property type="match status" value="1"/>
</dbReference>
<organism evidence="7 8">
    <name type="scientific">Gulosibacter faecalis</name>
    <dbReference type="NCBI Taxonomy" id="272240"/>
    <lineage>
        <taxon>Bacteria</taxon>
        <taxon>Bacillati</taxon>
        <taxon>Actinomycetota</taxon>
        <taxon>Actinomycetes</taxon>
        <taxon>Micrococcales</taxon>
        <taxon>Microbacteriaceae</taxon>
        <taxon>Gulosibacter</taxon>
    </lineage>
</organism>
<accession>A0ABW5UY75</accession>
<dbReference type="PROSITE" id="PS50983">
    <property type="entry name" value="FE_B12_PBP"/>
    <property type="match status" value="1"/>
</dbReference>
<keyword evidence="8" id="KW-1185">Reference proteome</keyword>
<dbReference type="EMBL" id="JBHUNE010000007">
    <property type="protein sequence ID" value="MFD2758678.1"/>
    <property type="molecule type" value="Genomic_DNA"/>
</dbReference>
<dbReference type="PANTHER" id="PTHR30532:SF1">
    <property type="entry name" value="IRON(3+)-HYDROXAMATE-BINDING PROTEIN FHUD"/>
    <property type="match status" value="1"/>
</dbReference>
<evidence type="ECO:0000313" key="8">
    <source>
        <dbReference type="Proteomes" id="UP001597492"/>
    </source>
</evidence>
<evidence type="ECO:0000313" key="7">
    <source>
        <dbReference type="EMBL" id="MFD2758678.1"/>
    </source>
</evidence>
<comment type="caution">
    <text evidence="7">The sequence shown here is derived from an EMBL/GenBank/DDBJ whole genome shotgun (WGS) entry which is preliminary data.</text>
</comment>
<evidence type="ECO:0000256" key="3">
    <source>
        <dbReference type="ARBA" id="ARBA00022448"/>
    </source>
</evidence>
<name>A0ABW5UY75_9MICO</name>
<dbReference type="SUPFAM" id="SSF53807">
    <property type="entry name" value="Helical backbone' metal receptor"/>
    <property type="match status" value="1"/>
</dbReference>
<dbReference type="RefSeq" id="WP_019619192.1">
    <property type="nucleotide sequence ID" value="NZ_JBHUNE010000007.1"/>
</dbReference>
<evidence type="ECO:0000259" key="6">
    <source>
        <dbReference type="PROSITE" id="PS50983"/>
    </source>
</evidence>
<gene>
    <name evidence="7" type="ORF">ACFSW7_09865</name>
</gene>
<comment type="similarity">
    <text evidence="2">Belongs to the bacterial solute-binding protein 8 family.</text>
</comment>
<dbReference type="PANTHER" id="PTHR30532">
    <property type="entry name" value="IRON III DICITRATE-BINDING PERIPLASMIC PROTEIN"/>
    <property type="match status" value="1"/>
</dbReference>
<dbReference type="Gene3D" id="3.40.50.1980">
    <property type="entry name" value="Nitrogenase molybdenum iron protein domain"/>
    <property type="match status" value="2"/>
</dbReference>
<dbReference type="Proteomes" id="UP001597492">
    <property type="component" value="Unassembled WGS sequence"/>
</dbReference>
<reference evidence="8" key="1">
    <citation type="journal article" date="2019" name="Int. J. Syst. Evol. Microbiol.">
        <title>The Global Catalogue of Microorganisms (GCM) 10K type strain sequencing project: providing services to taxonomists for standard genome sequencing and annotation.</title>
        <authorList>
            <consortium name="The Broad Institute Genomics Platform"/>
            <consortium name="The Broad Institute Genome Sequencing Center for Infectious Disease"/>
            <person name="Wu L."/>
            <person name="Ma J."/>
        </authorList>
    </citation>
    <scope>NUCLEOTIDE SEQUENCE [LARGE SCALE GENOMIC DNA]</scope>
    <source>
        <strain evidence="8">TISTR 1514</strain>
    </source>
</reference>
<protein>
    <submittedName>
        <fullName evidence="7">ABC transporter substrate-binding protein</fullName>
    </submittedName>
</protein>